<feature type="repeat" description="ANK" evidence="9">
    <location>
        <begin position="684"/>
        <end position="717"/>
    </location>
</feature>
<dbReference type="AlphaFoldDB" id="A0AA88MXX7"/>
<evidence type="ECO:0000313" key="12">
    <source>
        <dbReference type="EMBL" id="KAK2845714.1"/>
    </source>
</evidence>
<dbReference type="SMART" id="SM00248">
    <property type="entry name" value="ANK"/>
    <property type="match status" value="3"/>
</dbReference>
<comment type="caution">
    <text evidence="12">The sequence shown here is derived from an EMBL/GenBank/DDBJ whole genome shotgun (WGS) entry which is preliminary data.</text>
</comment>
<dbReference type="InterPro" id="IPR001357">
    <property type="entry name" value="BRCT_dom"/>
</dbReference>
<keyword evidence="3" id="KW-0963">Cytoplasm</keyword>
<dbReference type="FunFam" id="3.40.50.10190:FF:000018">
    <property type="entry name" value="DNA topoisomerase 2-binding protein 1"/>
    <property type="match status" value="1"/>
</dbReference>
<dbReference type="GO" id="GO:2000781">
    <property type="term" value="P:positive regulation of double-strand break repair"/>
    <property type="evidence" value="ECO:0007669"/>
    <property type="project" value="InterPro"/>
</dbReference>
<dbReference type="GO" id="GO:0006281">
    <property type="term" value="P:DNA repair"/>
    <property type="evidence" value="ECO:0007669"/>
    <property type="project" value="UniProtKB-KW"/>
</dbReference>
<keyword evidence="5" id="KW-0227">DNA damage</keyword>
<dbReference type="InterPro" id="IPR036420">
    <property type="entry name" value="BRCT_dom_sf"/>
</dbReference>
<dbReference type="SUPFAM" id="SSF52113">
    <property type="entry name" value="BRCT domain"/>
    <property type="match status" value="1"/>
</dbReference>
<dbReference type="PANTHER" id="PTHR46677">
    <property type="entry name" value="SMC5-SMC6 COMPLEX LOCALIZATION FACTOR PROTEIN 1"/>
    <property type="match status" value="1"/>
</dbReference>
<dbReference type="Gene3D" id="1.25.40.20">
    <property type="entry name" value="Ankyrin repeat-containing domain"/>
    <property type="match status" value="1"/>
</dbReference>
<evidence type="ECO:0000256" key="5">
    <source>
        <dbReference type="ARBA" id="ARBA00022763"/>
    </source>
</evidence>
<feature type="repeat" description="ANK" evidence="9">
    <location>
        <begin position="752"/>
        <end position="784"/>
    </location>
</feature>
<dbReference type="Proteomes" id="UP001187315">
    <property type="component" value="Unassembled WGS sequence"/>
</dbReference>
<keyword evidence="6" id="KW-0234">DNA repair</keyword>
<dbReference type="InterPro" id="IPR002110">
    <property type="entry name" value="Ankyrin_rpt"/>
</dbReference>
<dbReference type="InterPro" id="IPR057595">
    <property type="entry name" value="TopB1_SLF1_BRCT"/>
</dbReference>
<keyword evidence="8" id="KW-0539">Nucleus</keyword>
<evidence type="ECO:0000256" key="3">
    <source>
        <dbReference type="ARBA" id="ARBA00022490"/>
    </source>
</evidence>
<keyword evidence="13" id="KW-1185">Reference proteome</keyword>
<organism evidence="12 13">
    <name type="scientific">Tachysurus vachellii</name>
    <name type="common">Darkbarbel catfish</name>
    <name type="synonym">Pelteobagrus vachellii</name>
    <dbReference type="NCBI Taxonomy" id="175792"/>
    <lineage>
        <taxon>Eukaryota</taxon>
        <taxon>Metazoa</taxon>
        <taxon>Chordata</taxon>
        <taxon>Craniata</taxon>
        <taxon>Vertebrata</taxon>
        <taxon>Euteleostomi</taxon>
        <taxon>Actinopterygii</taxon>
        <taxon>Neopterygii</taxon>
        <taxon>Teleostei</taxon>
        <taxon>Ostariophysi</taxon>
        <taxon>Siluriformes</taxon>
        <taxon>Bagridae</taxon>
        <taxon>Tachysurus</taxon>
    </lineage>
</organism>
<reference evidence="12" key="1">
    <citation type="submission" date="2023-08" db="EMBL/GenBank/DDBJ databases">
        <title>Pelteobagrus vachellii genome.</title>
        <authorList>
            <person name="Liu H."/>
        </authorList>
    </citation>
    <scope>NUCLEOTIDE SEQUENCE</scope>
    <source>
        <strain evidence="12">PRFRI_2022a</strain>
        <tissue evidence="12">Muscle</tissue>
    </source>
</reference>
<protein>
    <recommendedName>
        <fullName evidence="11">BRCT domain-containing protein</fullName>
    </recommendedName>
</protein>
<evidence type="ECO:0000256" key="2">
    <source>
        <dbReference type="ARBA" id="ARBA00004300"/>
    </source>
</evidence>
<evidence type="ECO:0000256" key="9">
    <source>
        <dbReference type="PROSITE-ProRule" id="PRU00023"/>
    </source>
</evidence>
<keyword evidence="9" id="KW-0040">ANK repeat</keyword>
<dbReference type="CDD" id="cd17738">
    <property type="entry name" value="BRCT_TopBP1_rpt7"/>
    <property type="match status" value="1"/>
</dbReference>
<dbReference type="SMART" id="SM00292">
    <property type="entry name" value="BRCT"/>
    <property type="match status" value="1"/>
</dbReference>
<gene>
    <name evidence="12" type="ORF">Q7C36_010568</name>
</gene>
<keyword evidence="4" id="KW-0677">Repeat</keyword>
<keyword evidence="7" id="KW-0206">Cytoskeleton</keyword>
<feature type="compositionally biased region" description="Polar residues" evidence="10">
    <location>
        <begin position="644"/>
        <end position="653"/>
    </location>
</feature>
<dbReference type="GO" id="GO:1990166">
    <property type="term" value="P:protein localization to site of double-strand break"/>
    <property type="evidence" value="ECO:0007669"/>
    <property type="project" value="TreeGrafter"/>
</dbReference>
<dbReference type="Pfam" id="PF23294">
    <property type="entry name" value="BRCT_TopB1_SLF1"/>
    <property type="match status" value="1"/>
</dbReference>
<evidence type="ECO:0000256" key="1">
    <source>
        <dbReference type="ARBA" id="ARBA00004123"/>
    </source>
</evidence>
<evidence type="ECO:0000256" key="7">
    <source>
        <dbReference type="ARBA" id="ARBA00023212"/>
    </source>
</evidence>
<evidence type="ECO:0000256" key="10">
    <source>
        <dbReference type="SAM" id="MobiDB-lite"/>
    </source>
</evidence>
<dbReference type="Pfam" id="PF12796">
    <property type="entry name" value="Ank_2"/>
    <property type="match status" value="1"/>
</dbReference>
<evidence type="ECO:0000259" key="11">
    <source>
        <dbReference type="SMART" id="SM00292"/>
    </source>
</evidence>
<name>A0AA88MXX7_TACVA</name>
<comment type="subcellular location">
    <subcellularLocation>
        <location evidence="2">Cytoplasm</location>
        <location evidence="2">Cytoskeleton</location>
        <location evidence="2">Microtubule organizing center</location>
        <location evidence="2">Centrosome</location>
    </subcellularLocation>
    <subcellularLocation>
        <location evidence="1">Nucleus</location>
    </subcellularLocation>
</comment>
<dbReference type="PROSITE" id="PS50297">
    <property type="entry name" value="ANK_REP_REGION"/>
    <property type="match status" value="3"/>
</dbReference>
<dbReference type="Pfam" id="PF00533">
    <property type="entry name" value="BRCT"/>
    <property type="match status" value="1"/>
</dbReference>
<dbReference type="PANTHER" id="PTHR46677:SF1">
    <property type="entry name" value="SMC5-SMC6 COMPLEX LOCALIZATION FACTOR PROTEIN 1"/>
    <property type="match status" value="1"/>
</dbReference>
<feature type="repeat" description="ANK" evidence="9">
    <location>
        <begin position="718"/>
        <end position="741"/>
    </location>
</feature>
<dbReference type="GO" id="GO:0035861">
    <property type="term" value="C:site of double-strand break"/>
    <property type="evidence" value="ECO:0007669"/>
    <property type="project" value="TreeGrafter"/>
</dbReference>
<evidence type="ECO:0000256" key="8">
    <source>
        <dbReference type="ARBA" id="ARBA00023242"/>
    </source>
</evidence>
<dbReference type="GO" id="GO:0005813">
    <property type="term" value="C:centrosome"/>
    <property type="evidence" value="ECO:0007669"/>
    <property type="project" value="UniProtKB-SubCell"/>
</dbReference>
<dbReference type="EMBL" id="JAVHJS010000010">
    <property type="protein sequence ID" value="KAK2845714.1"/>
    <property type="molecule type" value="Genomic_DNA"/>
</dbReference>
<dbReference type="PROSITE" id="PS50088">
    <property type="entry name" value="ANK_REPEAT"/>
    <property type="match status" value="3"/>
</dbReference>
<dbReference type="GO" id="GO:0005634">
    <property type="term" value="C:nucleus"/>
    <property type="evidence" value="ECO:0007669"/>
    <property type="project" value="UniProtKB-SubCell"/>
</dbReference>
<dbReference type="Gene3D" id="3.40.50.10190">
    <property type="entry name" value="BRCT domain"/>
    <property type="match status" value="2"/>
</dbReference>
<proteinExistence type="predicted"/>
<feature type="domain" description="BRCT" evidence="11">
    <location>
        <begin position="46"/>
        <end position="126"/>
    </location>
</feature>
<accession>A0AA88MXX7</accession>
<dbReference type="InterPro" id="IPR036770">
    <property type="entry name" value="Ankyrin_rpt-contain_sf"/>
</dbReference>
<feature type="region of interest" description="Disordered" evidence="10">
    <location>
        <begin position="636"/>
        <end position="660"/>
    </location>
</feature>
<evidence type="ECO:0000256" key="6">
    <source>
        <dbReference type="ARBA" id="ARBA00023204"/>
    </source>
</evidence>
<sequence length="941" mass="105342">MTHLPPNCTIRSLHCPCLFNFRLTFVPFLQNKQTNKQTVSSLWRFKMLGNEFVFQMSGLKDLQQKTELLQAIRQLQGHYIGGSAYKEAMTHLITAKPIASEKFLAACAAGKWIVTPQFVLDSVKHKAWLPEASYELNLTANVKAPLTENPLHKWREKVAQGITAGAFQDWVVYLEIEDNARRAMFQRILKAGKARLCTDKSATQTITHVLTKDKTSLKLAAPYFNISYIAEHLFGAVCSSLNWSINLNKLSQQASCVCLEVMECAPVTVEDEPMDVTDDSFLLKLEETLKDYITRMEVRKRKLMNVPGFYSYYTPVSPKVDKKDRKVDFSIVQSLVECSLLAQALEEVQGCLHPGVVPPLSVIHVFMQHALHGEAEPYFLSMFSIVLNDILCNKTTWRDTASAKYFSNILQCPQCEMGVWPFLQTSVRFCLGSTATCHSLPSPASVELLRFHGNLQAFILRLFQLELHAMDSERAADSRGSVLYSMFWNVWEKMTLSTKALQQLAELLVETTLWALHSSEKWKLRVLGTLQEILAVVVEYWAQEHARLNSRIVQKGFQDLAEYMAILCQDLHPDTLRELVPALPSHRLRMLTADAIYRNICTRNGLLIRSEPLSLHKIVFSYLKALGQLCGCKPRHPPKHQAEKTVTPSSDSQGTRERECVGGSGLVKDRVKNVPKGFHRVNFAGETLLHRACKRNQVQTVLKILRLPGVDANVKDHAGWTPLHEACNHGSRECVKALLQHCPGLQLGSQVEGVSPLHDALNNQHTNIAKMLLRHAGSVLLQLRDISGRTPLDLVSSEVLCEKLIRCAEEGDAALAAQSSDVRDMTLVETCSCLLSCLLLTYLAEQHIPSYESAEPVLELSPSTAQTLLSLSPETIRSHCRNSTAGALVHDLRTLMSMEQYVVKLSPALTRCHGTHTSLLIQLLKDLQADGLALLSGESEL</sequence>
<dbReference type="InterPro" id="IPR042479">
    <property type="entry name" value="Slf1"/>
</dbReference>
<evidence type="ECO:0000313" key="13">
    <source>
        <dbReference type="Proteomes" id="UP001187315"/>
    </source>
</evidence>
<dbReference type="SUPFAM" id="SSF48403">
    <property type="entry name" value="Ankyrin repeat"/>
    <property type="match status" value="1"/>
</dbReference>
<evidence type="ECO:0000256" key="4">
    <source>
        <dbReference type="ARBA" id="ARBA00022737"/>
    </source>
</evidence>